<sequence>MRGFLDTLEASSRRLSARRFRDDALGNMNPKFRFILVDQEPRPTPSSSSEEPTFCSQAVHWSSASIILWTRSAISRACDAELSMRTFACRCIRRVTELSRDTDVLVGHDDCGLARSLEVDGAEDGSMSEAWRHRFCWSMASARSPIAHGGGGVVCLATRVNGSLRDLGEKSDASCCLPFSSSLSLLDAKENSPNSVVAMRAADPPEEDFGGLVRSRVTWRHGSSYAD</sequence>
<gene>
    <name evidence="1" type="ORF">DM02DRAFT_719</name>
</gene>
<protein>
    <submittedName>
        <fullName evidence="1">Uncharacterized protein</fullName>
    </submittedName>
</protein>
<dbReference type="EMBL" id="KZ805300">
    <property type="protein sequence ID" value="PVI08307.1"/>
    <property type="molecule type" value="Genomic_DNA"/>
</dbReference>
<dbReference type="Proteomes" id="UP000244855">
    <property type="component" value="Unassembled WGS sequence"/>
</dbReference>
<organism evidence="1 2">
    <name type="scientific">Periconia macrospinosa</name>
    <dbReference type="NCBI Taxonomy" id="97972"/>
    <lineage>
        <taxon>Eukaryota</taxon>
        <taxon>Fungi</taxon>
        <taxon>Dikarya</taxon>
        <taxon>Ascomycota</taxon>
        <taxon>Pezizomycotina</taxon>
        <taxon>Dothideomycetes</taxon>
        <taxon>Pleosporomycetidae</taxon>
        <taxon>Pleosporales</taxon>
        <taxon>Massarineae</taxon>
        <taxon>Periconiaceae</taxon>
        <taxon>Periconia</taxon>
    </lineage>
</organism>
<proteinExistence type="predicted"/>
<evidence type="ECO:0000313" key="1">
    <source>
        <dbReference type="EMBL" id="PVI08307.1"/>
    </source>
</evidence>
<reference evidence="1 2" key="1">
    <citation type="journal article" date="2018" name="Sci. Rep.">
        <title>Comparative genomics provides insights into the lifestyle and reveals functional heterogeneity of dark septate endophytic fungi.</title>
        <authorList>
            <person name="Knapp D.G."/>
            <person name="Nemeth J.B."/>
            <person name="Barry K."/>
            <person name="Hainaut M."/>
            <person name="Henrissat B."/>
            <person name="Johnson J."/>
            <person name="Kuo A."/>
            <person name="Lim J.H.P."/>
            <person name="Lipzen A."/>
            <person name="Nolan M."/>
            <person name="Ohm R.A."/>
            <person name="Tamas L."/>
            <person name="Grigoriev I.V."/>
            <person name="Spatafora J.W."/>
            <person name="Nagy L.G."/>
            <person name="Kovacs G.M."/>
        </authorList>
    </citation>
    <scope>NUCLEOTIDE SEQUENCE [LARGE SCALE GENOMIC DNA]</scope>
    <source>
        <strain evidence="1 2">DSE2036</strain>
    </source>
</reference>
<keyword evidence="2" id="KW-1185">Reference proteome</keyword>
<evidence type="ECO:0000313" key="2">
    <source>
        <dbReference type="Proteomes" id="UP000244855"/>
    </source>
</evidence>
<accession>A0A2V1ECN3</accession>
<dbReference type="AlphaFoldDB" id="A0A2V1ECN3"/>
<name>A0A2V1ECN3_9PLEO</name>